<evidence type="ECO:0000256" key="2">
    <source>
        <dbReference type="SAM" id="SignalP"/>
    </source>
</evidence>
<gene>
    <name evidence="4" type="ORF">KTO63_24520</name>
</gene>
<dbReference type="PROSITE" id="PS52016">
    <property type="entry name" value="TONB_DEPENDENT_REC_3"/>
    <property type="match status" value="1"/>
</dbReference>
<organism evidence="4 5">
    <name type="scientific">Pinibacter aurantiacus</name>
    <dbReference type="NCBI Taxonomy" id="2851599"/>
    <lineage>
        <taxon>Bacteria</taxon>
        <taxon>Pseudomonadati</taxon>
        <taxon>Bacteroidota</taxon>
        <taxon>Chitinophagia</taxon>
        <taxon>Chitinophagales</taxon>
        <taxon>Chitinophagaceae</taxon>
        <taxon>Pinibacter</taxon>
    </lineage>
</organism>
<evidence type="ECO:0000256" key="1">
    <source>
        <dbReference type="PROSITE-ProRule" id="PRU01360"/>
    </source>
</evidence>
<keyword evidence="1" id="KW-0812">Transmembrane</keyword>
<dbReference type="InterPro" id="IPR023996">
    <property type="entry name" value="TonB-dep_OMP_SusC/RagA"/>
</dbReference>
<evidence type="ECO:0000259" key="3">
    <source>
        <dbReference type="Pfam" id="PF07715"/>
    </source>
</evidence>
<evidence type="ECO:0000313" key="4">
    <source>
        <dbReference type="EMBL" id="MBV4360351.1"/>
    </source>
</evidence>
<dbReference type="InterPro" id="IPR023997">
    <property type="entry name" value="TonB-dep_OMP_SusC/RagA_CS"/>
</dbReference>
<dbReference type="NCBIfam" id="TIGR04056">
    <property type="entry name" value="OMP_RagA_SusC"/>
    <property type="match status" value="1"/>
</dbReference>
<keyword evidence="1" id="KW-0998">Cell outer membrane</keyword>
<dbReference type="GO" id="GO:0009279">
    <property type="term" value="C:cell outer membrane"/>
    <property type="evidence" value="ECO:0007669"/>
    <property type="project" value="UniProtKB-SubCell"/>
</dbReference>
<keyword evidence="2" id="KW-0732">Signal</keyword>
<dbReference type="PROSITE" id="PS51257">
    <property type="entry name" value="PROKAR_LIPOPROTEIN"/>
    <property type="match status" value="1"/>
</dbReference>
<feature type="chain" id="PRO_5039205055" evidence="2">
    <location>
        <begin position="33"/>
        <end position="1169"/>
    </location>
</feature>
<keyword evidence="1" id="KW-0472">Membrane</keyword>
<comment type="subcellular location">
    <subcellularLocation>
        <location evidence="1">Cell outer membrane</location>
        <topology evidence="1">Multi-pass membrane protein</topology>
    </subcellularLocation>
</comment>
<keyword evidence="5" id="KW-1185">Reference proteome</keyword>
<dbReference type="AlphaFoldDB" id="A0A9E2SCA4"/>
<reference evidence="4" key="1">
    <citation type="submission" date="2021-06" db="EMBL/GenBank/DDBJ databases">
        <authorList>
            <person name="Huq M.A."/>
        </authorList>
    </citation>
    <scope>NUCLEOTIDE SEQUENCE</scope>
    <source>
        <strain evidence="4">MAH-26</strain>
    </source>
</reference>
<dbReference type="Pfam" id="PF07715">
    <property type="entry name" value="Plug"/>
    <property type="match status" value="1"/>
</dbReference>
<keyword evidence="1" id="KW-1134">Transmembrane beta strand</keyword>
<dbReference type="InterPro" id="IPR012910">
    <property type="entry name" value="Plug_dom"/>
</dbReference>
<keyword evidence="1" id="KW-0813">Transport</keyword>
<sequence length="1169" mass="128110">MNGKPSRFYSMRHAYSLLCYILLGCMSIHVSAQSKTTKVYSFDWKEKALSKIFTDIESAAQVHFSYNPKELDLAKKVDLKVTHVKLSEVMDALSAKINVQYKIVGETIMLQVIKDKNAASKTQTSFIMHGQVTDADNQPIDGVIVTNNRSEKNAITDKDGNYTINASADDIVYFDMVGYKIQTIIANQKHTNVNIALKQKVNELDNVVVTALGIKREQRALGYSVSEVDGKELKKAREPNVINSLAGKVAGLVITSTAGGPAGSSRVIIRGNTTITGNNQPLYVVDGIPIDNSNYGQVGNDKYSGGVDFGDAISGINPDDIEKISVLKGPSASALYGSRAASGVILITTKRGSTKKDLGIEFNSTVSFEKQLTHFDGYQYLYGQGSNEKLVVDPAQARTSLFSNFGPRLDPNLMAVSFDGTMRPYALVKNNIENFFRTGATATNTLSFTNANDKASFRFAASDMRNKDIVPQSNMHRTSFTLNGNTKLGEKITLDARAFYLNEQVNNRPAMADDPSNIGNNFVGLANNVDQAQFETGYKDAQGNYVDWGGGQYRLNPYWVINEMSNTTKKDRIIGGFQANYAVTSWLNIQGRASTDFAYLRYQKYTPKTTPGALSGRLDQVDQKYSTTEADLIISAQKQISSSFHLAAKLGGSISRVSNVGNTMAFTNMVVTDVVSPNSFSDKTIVAHDIRKSLNSVYGLVSLGYKNYLFLDGTVRTDASSTLPKGNNVYTYPSVSGSFIFSDAFKMQSKTFTYGKVRLSASEVGGDTDPYQLELYYSLNPLPFKGQSVGGINTTLLPNTNLKPTRTRSIEFGTDLKFLDNRLGLQATYYSQASRDQIIKVPAPLSSGFAMQVINAGVITNKGLELMVSGKPIANKDFTWDVSLNFARNKSNVKELADGVPFVSLSDARWLGVSVVAQPNAAYGSIIGYDYMKDDKGEIILDPVTLTPQPSAERTTIGKGVFDWTGGMVTTLTYKNLSLGGVLDVKYGAQLFSMTNLFAAIRGSLETTLPGRAEWIESEEKRQSAGKTIDEWKAMGKVQGYVPQGVVQTGTDAQGKPIYSTNTKAVDPSVYWGNFYSDGNGIAVPFIYNATYVKVREITLSYRIMTRGIRKAGFKDLSVAVVSRNPFIIYKDVPNVDPDSNYNNGNGQGFEYGSLPSRRSWGFNLNFRF</sequence>
<dbReference type="NCBIfam" id="TIGR04057">
    <property type="entry name" value="SusC_RagA_signa"/>
    <property type="match status" value="1"/>
</dbReference>
<name>A0A9E2SCA4_9BACT</name>
<dbReference type="Proteomes" id="UP000812270">
    <property type="component" value="Unassembled WGS sequence"/>
</dbReference>
<comment type="caution">
    <text evidence="4">The sequence shown here is derived from an EMBL/GenBank/DDBJ whole genome shotgun (WGS) entry which is preliminary data.</text>
</comment>
<evidence type="ECO:0000313" key="5">
    <source>
        <dbReference type="Proteomes" id="UP000812270"/>
    </source>
</evidence>
<comment type="similarity">
    <text evidence="1">Belongs to the TonB-dependent receptor family.</text>
</comment>
<dbReference type="Pfam" id="PF13715">
    <property type="entry name" value="CarbopepD_reg_2"/>
    <property type="match status" value="1"/>
</dbReference>
<feature type="domain" description="TonB-dependent receptor plug" evidence="3">
    <location>
        <begin position="219"/>
        <end position="344"/>
    </location>
</feature>
<protein>
    <submittedName>
        <fullName evidence="4">SusC/RagA family TonB-linked outer membrane protein</fullName>
    </submittedName>
</protein>
<dbReference type="InterPro" id="IPR039426">
    <property type="entry name" value="TonB-dep_rcpt-like"/>
</dbReference>
<dbReference type="RefSeq" id="WP_217794646.1">
    <property type="nucleotide sequence ID" value="NZ_JAHSPG010000018.1"/>
</dbReference>
<dbReference type="EMBL" id="JAHSPG010000018">
    <property type="protein sequence ID" value="MBV4360351.1"/>
    <property type="molecule type" value="Genomic_DNA"/>
</dbReference>
<proteinExistence type="inferred from homology"/>
<accession>A0A9E2SCA4</accession>
<feature type="signal peptide" evidence="2">
    <location>
        <begin position="1"/>
        <end position="32"/>
    </location>
</feature>